<protein>
    <submittedName>
        <fullName evidence="13">Nickel ABC transporter permease subunit NikB</fullName>
    </submittedName>
</protein>
<feature type="transmembrane region" description="Helical" evidence="11">
    <location>
        <begin position="234"/>
        <end position="260"/>
    </location>
</feature>
<evidence type="ECO:0000313" key="14">
    <source>
        <dbReference type="Proteomes" id="UP000422108"/>
    </source>
</evidence>
<evidence type="ECO:0000256" key="6">
    <source>
        <dbReference type="ARBA" id="ARBA00022989"/>
    </source>
</evidence>
<feature type="transmembrane region" description="Helical" evidence="11">
    <location>
        <begin position="280"/>
        <end position="302"/>
    </location>
</feature>
<keyword evidence="6 11" id="KW-1133">Transmembrane helix</keyword>
<dbReference type="PANTHER" id="PTHR43163:SF6">
    <property type="entry name" value="DIPEPTIDE TRANSPORT SYSTEM PERMEASE PROTEIN DPPB-RELATED"/>
    <property type="match status" value="1"/>
</dbReference>
<evidence type="ECO:0000256" key="10">
    <source>
        <dbReference type="ARBA" id="ARBA00024202"/>
    </source>
</evidence>
<feature type="domain" description="ABC transmembrane type-1" evidence="12">
    <location>
        <begin position="98"/>
        <end position="299"/>
    </location>
</feature>
<dbReference type="InterPro" id="IPR050045">
    <property type="entry name" value="Opp2B"/>
</dbReference>
<sequence>MLRYITRRLLVLIPLLLAVSIIVFSILRLGENDPAMAYLRLSQIPPTDEALAQAREELGLDRPIVVQYLDWLGKAVRLDFGRSYVTGVPVTERLLYYLPNTLYLGGVSLAITLILSFPLGIGSVIYKDRWPDHLTRALAYVGVSTPSFWLGFLLVFVFSVKMGWLPPLGKGGLAHVIMPAFTLSLMSMCINTRLIRGSMLEQMHTRSVLFARIRGIPEKWVIGRHVLKNSMIPVVTAIGMHIGEMIGGAVVVEIIFAWPGVGRYAVSAIYNRDFPVMQCFILMMTVLFVLCNLGVDILYAWLDPRIRYEGGTTR</sequence>
<evidence type="ECO:0000313" key="13">
    <source>
        <dbReference type="EMBL" id="BBO91816.1"/>
    </source>
</evidence>
<feature type="transmembrane region" description="Helical" evidence="11">
    <location>
        <begin position="172"/>
        <end position="190"/>
    </location>
</feature>
<comment type="subcellular location">
    <subcellularLocation>
        <location evidence="1 11">Cell membrane</location>
        <topology evidence="1 11">Multi-pass membrane protein</topology>
    </subcellularLocation>
</comment>
<dbReference type="EMBL" id="AP021879">
    <property type="protein sequence ID" value="BBO91816.1"/>
    <property type="molecule type" value="Genomic_DNA"/>
</dbReference>
<dbReference type="Gene3D" id="1.10.3720.10">
    <property type="entry name" value="MetI-like"/>
    <property type="match status" value="1"/>
</dbReference>
<dbReference type="Proteomes" id="UP000422108">
    <property type="component" value="Chromosome"/>
</dbReference>
<evidence type="ECO:0000256" key="8">
    <source>
        <dbReference type="ARBA" id="ARBA00023112"/>
    </source>
</evidence>
<keyword evidence="3" id="KW-1003">Cell membrane</keyword>
<comment type="similarity">
    <text evidence="10">Belongs to the binding-protein-dependent transport system permease family. OppBC subfamily.</text>
</comment>
<dbReference type="AlphaFoldDB" id="A0A5K8AH56"/>
<dbReference type="InterPro" id="IPR035906">
    <property type="entry name" value="MetI-like_sf"/>
</dbReference>
<dbReference type="NCBIfam" id="TIGR02789">
    <property type="entry name" value="nickel_nikB"/>
    <property type="match status" value="1"/>
</dbReference>
<dbReference type="GO" id="GO:0005886">
    <property type="term" value="C:plasma membrane"/>
    <property type="evidence" value="ECO:0007669"/>
    <property type="project" value="UniProtKB-SubCell"/>
</dbReference>
<evidence type="ECO:0000256" key="2">
    <source>
        <dbReference type="ARBA" id="ARBA00022448"/>
    </source>
</evidence>
<keyword evidence="5 11" id="KW-0812">Transmembrane</keyword>
<dbReference type="InterPro" id="IPR014156">
    <property type="entry name" value="Nickel_NikB"/>
</dbReference>
<dbReference type="PROSITE" id="PS50928">
    <property type="entry name" value="ABC_TM1"/>
    <property type="match status" value="1"/>
</dbReference>
<dbReference type="SUPFAM" id="SSF161098">
    <property type="entry name" value="MetI-like"/>
    <property type="match status" value="1"/>
</dbReference>
<keyword evidence="2 11" id="KW-0813">Transport</keyword>
<dbReference type="RefSeq" id="WP_155312665.1">
    <property type="nucleotide sequence ID" value="NZ_AP021879.1"/>
</dbReference>
<dbReference type="NCBIfam" id="NF007677">
    <property type="entry name" value="PRK10352.1"/>
    <property type="match status" value="1"/>
</dbReference>
<evidence type="ECO:0000256" key="3">
    <source>
        <dbReference type="ARBA" id="ARBA00022475"/>
    </source>
</evidence>
<evidence type="ECO:0000256" key="4">
    <source>
        <dbReference type="ARBA" id="ARBA00022596"/>
    </source>
</evidence>
<reference evidence="13 14" key="1">
    <citation type="submission" date="2019-11" db="EMBL/GenBank/DDBJ databases">
        <title>Comparative genomics of hydrocarbon-degrading Desulfosarcina strains.</title>
        <authorList>
            <person name="Watanabe M."/>
            <person name="Kojima H."/>
            <person name="Fukui M."/>
        </authorList>
    </citation>
    <scope>NUCLEOTIDE SEQUENCE [LARGE SCALE GENOMIC DNA]</scope>
    <source>
        <strain evidence="14">oXyS1</strain>
    </source>
</reference>
<evidence type="ECO:0000256" key="5">
    <source>
        <dbReference type="ARBA" id="ARBA00022692"/>
    </source>
</evidence>
<dbReference type="Pfam" id="PF00528">
    <property type="entry name" value="BPD_transp_1"/>
    <property type="match status" value="1"/>
</dbReference>
<dbReference type="GO" id="GO:0015099">
    <property type="term" value="F:nickel cation transmembrane transporter activity"/>
    <property type="evidence" value="ECO:0007669"/>
    <property type="project" value="InterPro"/>
</dbReference>
<proteinExistence type="inferred from homology"/>
<evidence type="ECO:0000259" key="12">
    <source>
        <dbReference type="PROSITE" id="PS50928"/>
    </source>
</evidence>
<feature type="transmembrane region" description="Helical" evidence="11">
    <location>
        <begin position="102"/>
        <end position="126"/>
    </location>
</feature>
<dbReference type="PANTHER" id="PTHR43163">
    <property type="entry name" value="DIPEPTIDE TRANSPORT SYSTEM PERMEASE PROTEIN DPPB-RELATED"/>
    <property type="match status" value="1"/>
</dbReference>
<dbReference type="CDD" id="cd06261">
    <property type="entry name" value="TM_PBP2"/>
    <property type="match status" value="1"/>
</dbReference>
<dbReference type="Pfam" id="PF19300">
    <property type="entry name" value="BPD_transp_1_N"/>
    <property type="match status" value="1"/>
</dbReference>
<accession>A0A5K8AH56</accession>
<organism evidence="13 14">
    <name type="scientific">Desulfosarcina ovata subsp. ovata</name>
    <dbReference type="NCBI Taxonomy" id="2752305"/>
    <lineage>
        <taxon>Bacteria</taxon>
        <taxon>Pseudomonadati</taxon>
        <taxon>Thermodesulfobacteriota</taxon>
        <taxon>Desulfobacteria</taxon>
        <taxon>Desulfobacterales</taxon>
        <taxon>Desulfosarcinaceae</taxon>
        <taxon>Desulfosarcina</taxon>
    </lineage>
</organism>
<evidence type="ECO:0000256" key="7">
    <source>
        <dbReference type="ARBA" id="ARBA00023065"/>
    </source>
</evidence>
<dbReference type="NCBIfam" id="NF045470">
    <property type="entry name" value="Opp2B"/>
    <property type="match status" value="1"/>
</dbReference>
<feature type="transmembrane region" description="Helical" evidence="11">
    <location>
        <begin position="9"/>
        <end position="30"/>
    </location>
</feature>
<dbReference type="InterPro" id="IPR045621">
    <property type="entry name" value="BPD_transp_1_N"/>
</dbReference>
<evidence type="ECO:0000256" key="11">
    <source>
        <dbReference type="RuleBase" id="RU363032"/>
    </source>
</evidence>
<dbReference type="InterPro" id="IPR000515">
    <property type="entry name" value="MetI-like"/>
</dbReference>
<name>A0A5K8AH56_9BACT</name>
<dbReference type="GO" id="GO:0071916">
    <property type="term" value="F:dipeptide transmembrane transporter activity"/>
    <property type="evidence" value="ECO:0007669"/>
    <property type="project" value="TreeGrafter"/>
</dbReference>
<keyword evidence="9 11" id="KW-0472">Membrane</keyword>
<feature type="transmembrane region" description="Helical" evidence="11">
    <location>
        <begin position="138"/>
        <end position="160"/>
    </location>
</feature>
<evidence type="ECO:0000256" key="9">
    <source>
        <dbReference type="ARBA" id="ARBA00023136"/>
    </source>
</evidence>
<keyword evidence="8" id="KW-0921">Nickel transport</keyword>
<gene>
    <name evidence="13" type="ORF">DSCOOX_49960</name>
</gene>
<keyword evidence="7" id="KW-0406">Ion transport</keyword>
<keyword evidence="14" id="KW-1185">Reference proteome</keyword>
<keyword evidence="4" id="KW-0533">Nickel</keyword>
<evidence type="ECO:0000256" key="1">
    <source>
        <dbReference type="ARBA" id="ARBA00004651"/>
    </source>
</evidence>